<keyword evidence="2" id="KW-1185">Reference proteome</keyword>
<name>B9SNC1_RICCO</name>
<proteinExistence type="predicted"/>
<dbReference type="EMBL" id="EQ974044">
    <property type="protein sequence ID" value="EEF34888.1"/>
    <property type="molecule type" value="Genomic_DNA"/>
</dbReference>
<reference evidence="2" key="1">
    <citation type="journal article" date="2010" name="Nat. Biotechnol.">
        <title>Draft genome sequence of the oilseed species Ricinus communis.</title>
        <authorList>
            <person name="Chan A.P."/>
            <person name="Crabtree J."/>
            <person name="Zhao Q."/>
            <person name="Lorenzi H."/>
            <person name="Orvis J."/>
            <person name="Puiu D."/>
            <person name="Melake-Berhan A."/>
            <person name="Jones K.M."/>
            <person name="Redman J."/>
            <person name="Chen G."/>
            <person name="Cahoon E.B."/>
            <person name="Gedil M."/>
            <person name="Stanke M."/>
            <person name="Haas B.J."/>
            <person name="Wortman J.R."/>
            <person name="Fraser-Liggett C.M."/>
            <person name="Ravel J."/>
            <person name="Rabinowicz P.D."/>
        </authorList>
    </citation>
    <scope>NUCLEOTIDE SEQUENCE [LARGE SCALE GENOMIC DNA]</scope>
    <source>
        <strain evidence="2">cv. Hale</strain>
    </source>
</reference>
<protein>
    <submittedName>
        <fullName evidence="1">Uncharacterized protein</fullName>
    </submittedName>
</protein>
<sequence length="60" mass="6417">MIWLARSKLRVDPCGLGEGPGSMGPRAEGTALGWFHRAAITSLSWQWKDNGPVLPGAIEA</sequence>
<organism evidence="1 2">
    <name type="scientific">Ricinus communis</name>
    <name type="common">Castor bean</name>
    <dbReference type="NCBI Taxonomy" id="3988"/>
    <lineage>
        <taxon>Eukaryota</taxon>
        <taxon>Viridiplantae</taxon>
        <taxon>Streptophyta</taxon>
        <taxon>Embryophyta</taxon>
        <taxon>Tracheophyta</taxon>
        <taxon>Spermatophyta</taxon>
        <taxon>Magnoliopsida</taxon>
        <taxon>eudicotyledons</taxon>
        <taxon>Gunneridae</taxon>
        <taxon>Pentapetalae</taxon>
        <taxon>rosids</taxon>
        <taxon>fabids</taxon>
        <taxon>Malpighiales</taxon>
        <taxon>Euphorbiaceae</taxon>
        <taxon>Acalyphoideae</taxon>
        <taxon>Acalypheae</taxon>
        <taxon>Ricinus</taxon>
    </lineage>
</organism>
<evidence type="ECO:0000313" key="2">
    <source>
        <dbReference type="Proteomes" id="UP000008311"/>
    </source>
</evidence>
<evidence type="ECO:0000313" key="1">
    <source>
        <dbReference type="EMBL" id="EEF34888.1"/>
    </source>
</evidence>
<dbReference type="AlphaFoldDB" id="B9SNC1"/>
<dbReference type="Proteomes" id="UP000008311">
    <property type="component" value="Unassembled WGS sequence"/>
</dbReference>
<accession>B9SNC1</accession>
<dbReference type="InParanoid" id="B9SNC1"/>
<gene>
    <name evidence="1" type="ORF">RCOM_0174750</name>
</gene>